<evidence type="ECO:0000256" key="2">
    <source>
        <dbReference type="SAM" id="SignalP"/>
    </source>
</evidence>
<organism evidence="3 4">
    <name type="scientific">Pukyongia salina</name>
    <dbReference type="NCBI Taxonomy" id="2094025"/>
    <lineage>
        <taxon>Bacteria</taxon>
        <taxon>Pseudomonadati</taxon>
        <taxon>Bacteroidota</taxon>
        <taxon>Flavobacteriia</taxon>
        <taxon>Flavobacteriales</taxon>
        <taxon>Flavobacteriaceae</taxon>
        <taxon>Pukyongia</taxon>
    </lineage>
</organism>
<gene>
    <name evidence="3" type="ORF">C5O00_13480</name>
</gene>
<name>A0A2S0HZM5_9FLAO</name>
<dbReference type="OrthoDB" id="1421312at2"/>
<dbReference type="InterPro" id="IPR025737">
    <property type="entry name" value="FApF"/>
</dbReference>
<dbReference type="RefSeq" id="WP_105217352.1">
    <property type="nucleotide sequence ID" value="NZ_CP027062.1"/>
</dbReference>
<keyword evidence="2" id="KW-0732">Signal</keyword>
<evidence type="ECO:0000256" key="1">
    <source>
        <dbReference type="SAM" id="MobiDB-lite"/>
    </source>
</evidence>
<reference evidence="3 4" key="1">
    <citation type="submission" date="2018-02" db="EMBL/GenBank/DDBJ databases">
        <title>Genomic analysis of the strain RR4-38 isolated from a seawater recirculating aquaculture system.</title>
        <authorList>
            <person name="Kim Y.-S."/>
            <person name="Jang Y.H."/>
            <person name="Kim K.-H."/>
        </authorList>
    </citation>
    <scope>NUCLEOTIDE SEQUENCE [LARGE SCALE GENOMIC DNA]</scope>
    <source>
        <strain evidence="3 4">RR4-38</strain>
    </source>
</reference>
<feature type="chain" id="PRO_5015465397" evidence="2">
    <location>
        <begin position="23"/>
        <end position="339"/>
    </location>
</feature>
<sequence>MTRIKILFLTAFFIISFGSVSAQYTDMINTNRPGVSQGAFSVGKNVLQFESGMSYGKEKHSLLDTETSVFAIDYSARYGFFREELEVSLIGSFEMHNVTDERGAVPLEYKQSNFRSNTLGAKYLIYDPYRKMEEKGPNLYSWKANNKFQWADLIPAVSVYAGANFDFADNPFTPEAESTISPKLVVSTQNNWIGGFVFVTNIIVDRVTTDFPTYGYILTLTHATNDYFSIFVENQGFKSDFYADQLFRGGAAALITPDLHVDASITLNFKDTPSLFYGRIGVAYRFDMHDQDEYIEEKGAQGRKKRKAEKGNKKQKKKRERKRKDDFIEDDGDGGGLQF</sequence>
<keyword evidence="4" id="KW-1185">Reference proteome</keyword>
<dbReference type="Proteomes" id="UP000238442">
    <property type="component" value="Chromosome"/>
</dbReference>
<dbReference type="Pfam" id="PF13557">
    <property type="entry name" value="Phenol_MetA_deg"/>
    <property type="match status" value="1"/>
</dbReference>
<dbReference type="EMBL" id="CP027062">
    <property type="protein sequence ID" value="AVI52112.1"/>
    <property type="molecule type" value="Genomic_DNA"/>
</dbReference>
<evidence type="ECO:0000313" key="4">
    <source>
        <dbReference type="Proteomes" id="UP000238442"/>
    </source>
</evidence>
<feature type="signal peptide" evidence="2">
    <location>
        <begin position="1"/>
        <end position="22"/>
    </location>
</feature>
<protein>
    <submittedName>
        <fullName evidence="3">Transporter</fullName>
    </submittedName>
</protein>
<dbReference type="AlphaFoldDB" id="A0A2S0HZM5"/>
<feature type="region of interest" description="Disordered" evidence="1">
    <location>
        <begin position="297"/>
        <end position="339"/>
    </location>
</feature>
<proteinExistence type="predicted"/>
<evidence type="ECO:0000313" key="3">
    <source>
        <dbReference type="EMBL" id="AVI52112.1"/>
    </source>
</evidence>
<dbReference type="KEGG" id="aue:C5O00_13480"/>
<feature type="compositionally biased region" description="Basic residues" evidence="1">
    <location>
        <begin position="301"/>
        <end position="322"/>
    </location>
</feature>
<accession>A0A2S0HZM5</accession>